<feature type="transmembrane region" description="Helical" evidence="1">
    <location>
        <begin position="6"/>
        <end position="22"/>
    </location>
</feature>
<keyword evidence="1" id="KW-0472">Membrane</keyword>
<reference evidence="2" key="1">
    <citation type="journal article" date="2020" name="Nature">
        <title>Giant virus diversity and host interactions through global metagenomics.</title>
        <authorList>
            <person name="Schulz F."/>
            <person name="Roux S."/>
            <person name="Paez-Espino D."/>
            <person name="Jungbluth S."/>
            <person name="Walsh D.A."/>
            <person name="Denef V.J."/>
            <person name="McMahon K.D."/>
            <person name="Konstantinidis K.T."/>
            <person name="Eloe-Fadrosh E.A."/>
            <person name="Kyrpides N.C."/>
            <person name="Woyke T."/>
        </authorList>
    </citation>
    <scope>NUCLEOTIDE SEQUENCE</scope>
    <source>
        <strain evidence="2">GVMAG-S-1101169-75</strain>
    </source>
</reference>
<sequence length="59" mass="6880">MLLKIIGIVFIVIGIGLLMAYYSPRVQIMPWKKIILSTTAYIFSWILLTIILFFIFRGE</sequence>
<evidence type="ECO:0000256" key="1">
    <source>
        <dbReference type="SAM" id="Phobius"/>
    </source>
</evidence>
<proteinExistence type="predicted"/>
<protein>
    <submittedName>
        <fullName evidence="2">Uncharacterized protein</fullName>
    </submittedName>
</protein>
<organism evidence="2">
    <name type="scientific">viral metagenome</name>
    <dbReference type="NCBI Taxonomy" id="1070528"/>
    <lineage>
        <taxon>unclassified sequences</taxon>
        <taxon>metagenomes</taxon>
        <taxon>organismal metagenomes</taxon>
    </lineage>
</organism>
<dbReference type="EMBL" id="MN740791">
    <property type="protein sequence ID" value="QHU11852.1"/>
    <property type="molecule type" value="Genomic_DNA"/>
</dbReference>
<dbReference type="AlphaFoldDB" id="A0A6C0K1D2"/>
<accession>A0A6C0K1D2</accession>
<keyword evidence="1" id="KW-1133">Transmembrane helix</keyword>
<evidence type="ECO:0000313" key="2">
    <source>
        <dbReference type="EMBL" id="QHU11852.1"/>
    </source>
</evidence>
<keyword evidence="1" id="KW-0812">Transmembrane</keyword>
<feature type="transmembrane region" description="Helical" evidence="1">
    <location>
        <begin position="34"/>
        <end position="56"/>
    </location>
</feature>
<name>A0A6C0K1D2_9ZZZZ</name>